<dbReference type="Gene3D" id="1.10.10.60">
    <property type="entry name" value="Homeodomain-like"/>
    <property type="match status" value="1"/>
</dbReference>
<dbReference type="EMBL" id="FODY01000012">
    <property type="protein sequence ID" value="SEP16545.1"/>
    <property type="molecule type" value="Genomic_DNA"/>
</dbReference>
<feature type="domain" description="PTS EIIA type-2" evidence="5">
    <location>
        <begin position="822"/>
        <end position="962"/>
    </location>
</feature>
<dbReference type="GO" id="GO:0006355">
    <property type="term" value="P:regulation of DNA-templated transcription"/>
    <property type="evidence" value="ECO:0007669"/>
    <property type="project" value="InterPro"/>
</dbReference>
<dbReference type="InterPro" id="IPR003593">
    <property type="entry name" value="AAA+_ATPase"/>
</dbReference>
<dbReference type="GO" id="GO:0009401">
    <property type="term" value="P:phosphoenolpyruvate-dependent sugar phosphotransferase system"/>
    <property type="evidence" value="ECO:0007669"/>
    <property type="project" value="InterPro"/>
</dbReference>
<dbReference type="Proteomes" id="UP000198847">
    <property type="component" value="Unassembled WGS sequence"/>
</dbReference>
<name>A0A1H8VM75_9FIRM</name>
<gene>
    <name evidence="8" type="ORF">SAMN04490178_11216</name>
</gene>
<dbReference type="SUPFAM" id="SSF63520">
    <property type="entry name" value="PTS-regulatory domain, PRD"/>
    <property type="match status" value="1"/>
</dbReference>
<evidence type="ECO:0000313" key="9">
    <source>
        <dbReference type="Proteomes" id="UP000198847"/>
    </source>
</evidence>
<dbReference type="CDD" id="cd00211">
    <property type="entry name" value="PTS_IIA_fru"/>
    <property type="match status" value="1"/>
</dbReference>
<keyword evidence="8" id="KW-0238">DNA-binding</keyword>
<dbReference type="PANTHER" id="PTHR32071:SF90">
    <property type="entry name" value="TRANSCRIPTIONAL REGULATORY PROTEIN LEVR"/>
    <property type="match status" value="1"/>
</dbReference>
<dbReference type="InterPro" id="IPR011608">
    <property type="entry name" value="PRD"/>
</dbReference>
<dbReference type="InterPro" id="IPR002078">
    <property type="entry name" value="Sigma_54_int"/>
</dbReference>
<dbReference type="GO" id="GO:0016020">
    <property type="term" value="C:membrane"/>
    <property type="evidence" value="ECO:0007669"/>
    <property type="project" value="InterPro"/>
</dbReference>
<dbReference type="PROSITE" id="PS51372">
    <property type="entry name" value="PRD_2"/>
    <property type="match status" value="1"/>
</dbReference>
<evidence type="ECO:0000259" key="5">
    <source>
        <dbReference type="PROSITE" id="PS51094"/>
    </source>
</evidence>
<sequence length="962" mass="109627">MDLKEKLVNIIRSENPKDPFTDVRLAKMLSTTRETVTMLRKELSMGNSRERRKPYLKKAIEELFRQSSKMTVAEATKRLMERGFDISRHVVEELLRETGIPAPVEEACVRDTVNPFQALVGCHGSLEKPVNQAKSAILYPPFGLPTLIIGESGVGKTQFAECMYNFARQKQVIADDRPFIVFNCADYGDNPQLLLSLLYGYKKGAFTGADSDTEGLVEQAHNGVLFLDEIHRLPPKGQEILFSILDRGQFRRLGETKDERRVNIIFIGATTENIESSLLLSFRRRIPMIISIPSLQQRSFLEKVEIIYDFFQQECNRVNEKVFVEAKVIEILSLKRFGGNIGQLKSTIQVICARAFMKYIGKNEEFISIGYEDVLETNTMQQDFALEDVNVVKVRKYIQDMMFIPFLNNKASFIKHMQEGSYSLPEDFYRQMEQKYKELTKFNMDSREVEEILWSFIINKFNNLELSGNTKSKYVSLNELVNIVDKDIIELVKELRLQLIQERLYHDVNESIFTHLAIHLEETVKRIRLKQQIININLPKIKQDFSREYQLAVQFAGQLATRKQLDLVEDEIGFIAMYIKAAIEKKPFENRVSVVVVSHGRIATEIVTVVKELLGVQFPVAIDMPLNEAPSIIYEKIIGISQIIDEGKGILFLVDMGSLTNVGKIVTDKLAIPTRTLDRVDLVTVIEAVRKASIPENELDEIYSSLLKSRYNYPVLTINEPARPLALVAVCLTGEGTACHIRRLLEEKYPGVTVFQVGAMDEQLKNKLVEIQQNYQILALIGTINPEIEGLHFIVYEPGMAKAGIRELDYVLAAQQVDELAGFSKDDLIVFESDARSQKELIEVMCLLMINKGYVRKEFLESVFRREAIAPTFMKGGIAFPHGDSLAVHKSAIVVARLKQPIIWGSGPVEMACLPAFKVNDKKMVKGILRPFLKMQLIDSLKQSKNMLELKETLYREMRSSS</sequence>
<dbReference type="GO" id="GO:0005524">
    <property type="term" value="F:ATP binding"/>
    <property type="evidence" value="ECO:0007669"/>
    <property type="project" value="UniProtKB-KW"/>
</dbReference>
<dbReference type="AlphaFoldDB" id="A0A1H8VM75"/>
<dbReference type="Pfam" id="PF03610">
    <property type="entry name" value="EIIA-man"/>
    <property type="match status" value="1"/>
</dbReference>
<dbReference type="InterPro" id="IPR016152">
    <property type="entry name" value="PTrfase/Anion_transptr"/>
</dbReference>
<evidence type="ECO:0000256" key="3">
    <source>
        <dbReference type="ARBA" id="ARBA00022840"/>
    </source>
</evidence>
<dbReference type="GO" id="GO:0003677">
    <property type="term" value="F:DNA binding"/>
    <property type="evidence" value="ECO:0007669"/>
    <property type="project" value="UniProtKB-KW"/>
</dbReference>
<dbReference type="InterPro" id="IPR002178">
    <property type="entry name" value="PTS_EIIA_type-2_dom"/>
</dbReference>
<dbReference type="STRING" id="112903.SAMN04490178_11216"/>
<accession>A0A1H8VM75</accession>
<protein>
    <submittedName>
        <fullName evidence="8">Transcriptional regulator containing an AAA-type ATPase domain and a DNA-binding domain</fullName>
    </submittedName>
</protein>
<dbReference type="CDD" id="cd00009">
    <property type="entry name" value="AAA"/>
    <property type="match status" value="1"/>
</dbReference>
<dbReference type="InterPro" id="IPR036634">
    <property type="entry name" value="PRD_sf"/>
</dbReference>
<dbReference type="Gene3D" id="3.40.50.510">
    <property type="entry name" value="Phosphotransferase system, mannose-type IIA component"/>
    <property type="match status" value="1"/>
</dbReference>
<dbReference type="PROSITE" id="PS51094">
    <property type="entry name" value="PTS_EIIA_TYPE_2"/>
    <property type="match status" value="1"/>
</dbReference>
<reference evidence="8 9" key="1">
    <citation type="submission" date="2016-10" db="EMBL/GenBank/DDBJ databases">
        <authorList>
            <person name="de Groot N.N."/>
        </authorList>
    </citation>
    <scope>NUCLEOTIDE SEQUENCE [LARGE SCALE GENOMIC DNA]</scope>
    <source>
        <strain evidence="8 9">DSM 13305</strain>
    </source>
</reference>
<organism evidence="8 9">
    <name type="scientific">Propionispora vibrioides</name>
    <dbReference type="NCBI Taxonomy" id="112903"/>
    <lineage>
        <taxon>Bacteria</taxon>
        <taxon>Bacillati</taxon>
        <taxon>Bacillota</taxon>
        <taxon>Negativicutes</taxon>
        <taxon>Selenomonadales</taxon>
        <taxon>Sporomusaceae</taxon>
        <taxon>Propionispora</taxon>
    </lineage>
</organism>
<dbReference type="SUPFAM" id="SSF53062">
    <property type="entry name" value="PTS system fructose IIA component-like"/>
    <property type="match status" value="1"/>
</dbReference>
<dbReference type="Pfam" id="PF00158">
    <property type="entry name" value="Sigma54_activat"/>
    <property type="match status" value="1"/>
</dbReference>
<evidence type="ECO:0000259" key="7">
    <source>
        <dbReference type="PROSITE" id="PS51372"/>
    </source>
</evidence>
<feature type="domain" description="PRD" evidence="7">
    <location>
        <begin position="483"/>
        <end position="589"/>
    </location>
</feature>
<keyword evidence="9" id="KW-1185">Reference proteome</keyword>
<feature type="domain" description="PTS EIIA type-4" evidence="6">
    <location>
        <begin position="591"/>
        <end position="726"/>
    </location>
</feature>
<dbReference type="SUPFAM" id="SSF52540">
    <property type="entry name" value="P-loop containing nucleoside triphosphate hydrolases"/>
    <property type="match status" value="1"/>
</dbReference>
<dbReference type="InterPro" id="IPR036662">
    <property type="entry name" value="PTS_EIIA_man-typ_sf"/>
</dbReference>
<evidence type="ECO:0000259" key="6">
    <source>
        <dbReference type="PROSITE" id="PS51096"/>
    </source>
</evidence>
<dbReference type="InterPro" id="IPR004701">
    <property type="entry name" value="PTS_EIIA_man-typ"/>
</dbReference>
<dbReference type="PROSITE" id="PS50045">
    <property type="entry name" value="SIGMA54_INTERACT_4"/>
    <property type="match status" value="1"/>
</dbReference>
<feature type="domain" description="Sigma-54 factor interaction" evidence="4">
    <location>
        <begin position="119"/>
        <end position="353"/>
    </location>
</feature>
<keyword evidence="3" id="KW-0067">ATP-binding</keyword>
<dbReference type="SMART" id="SM00382">
    <property type="entry name" value="AAA"/>
    <property type="match status" value="1"/>
</dbReference>
<dbReference type="PROSITE" id="PS51096">
    <property type="entry name" value="PTS_EIIA_TYPE_4"/>
    <property type="match status" value="1"/>
</dbReference>
<dbReference type="Gene3D" id="3.40.930.10">
    <property type="entry name" value="Mannitol-specific EII, Chain A"/>
    <property type="match status" value="1"/>
</dbReference>
<keyword evidence="2" id="KW-0547">Nucleotide-binding</keyword>
<proteinExistence type="predicted"/>
<dbReference type="PANTHER" id="PTHR32071">
    <property type="entry name" value="TRANSCRIPTIONAL REGULATORY PROTEIN"/>
    <property type="match status" value="1"/>
</dbReference>
<dbReference type="RefSeq" id="WP_091747024.1">
    <property type="nucleotide sequence ID" value="NZ_FODY01000012.1"/>
</dbReference>
<dbReference type="InterPro" id="IPR027417">
    <property type="entry name" value="P-loop_NTPase"/>
</dbReference>
<dbReference type="GO" id="GO:0016740">
    <property type="term" value="F:transferase activity"/>
    <property type="evidence" value="ECO:0007669"/>
    <property type="project" value="UniProtKB-KW"/>
</dbReference>
<dbReference type="Pfam" id="PF00874">
    <property type="entry name" value="PRD"/>
    <property type="match status" value="1"/>
</dbReference>
<dbReference type="Gene3D" id="3.40.50.300">
    <property type="entry name" value="P-loop containing nucleotide triphosphate hydrolases"/>
    <property type="match status" value="1"/>
</dbReference>
<evidence type="ECO:0000256" key="1">
    <source>
        <dbReference type="ARBA" id="ARBA00022679"/>
    </source>
</evidence>
<dbReference type="Gene3D" id="1.10.1790.10">
    <property type="entry name" value="PRD domain"/>
    <property type="match status" value="1"/>
</dbReference>
<evidence type="ECO:0000313" key="8">
    <source>
        <dbReference type="EMBL" id="SEP16545.1"/>
    </source>
</evidence>
<keyword evidence="1" id="KW-0808">Transferase</keyword>
<evidence type="ECO:0000259" key="4">
    <source>
        <dbReference type="PROSITE" id="PS50045"/>
    </source>
</evidence>
<dbReference type="Pfam" id="PF00359">
    <property type="entry name" value="PTS_EIIA_2"/>
    <property type="match status" value="1"/>
</dbReference>
<dbReference type="OrthoDB" id="1632886at2"/>
<dbReference type="SUPFAM" id="SSF55804">
    <property type="entry name" value="Phoshotransferase/anion transport protein"/>
    <property type="match status" value="1"/>
</dbReference>
<evidence type="ECO:0000256" key="2">
    <source>
        <dbReference type="ARBA" id="ARBA00022741"/>
    </source>
</evidence>